<name>A0AAX1TNN0_9FUSO</name>
<accession>A0AAX1TNN0</accession>
<dbReference type="GO" id="GO:0003700">
    <property type="term" value="F:DNA-binding transcription factor activity"/>
    <property type="evidence" value="ECO:0007669"/>
    <property type="project" value="InterPro"/>
</dbReference>
<dbReference type="PANTHER" id="PTHR30204">
    <property type="entry name" value="REDOX-CYCLING DRUG-SENSING TRANSCRIPTIONAL ACTIVATOR SOXR"/>
    <property type="match status" value="1"/>
</dbReference>
<dbReference type="CDD" id="cd00592">
    <property type="entry name" value="HTH_MerR-like"/>
    <property type="match status" value="1"/>
</dbReference>
<dbReference type="SMART" id="SM00422">
    <property type="entry name" value="HTH_MERR"/>
    <property type="match status" value="1"/>
</dbReference>
<dbReference type="PROSITE" id="PS50937">
    <property type="entry name" value="HTH_MERR_2"/>
    <property type="match status" value="1"/>
</dbReference>
<feature type="coiled-coil region" evidence="5">
    <location>
        <begin position="93"/>
        <end position="120"/>
    </location>
</feature>
<dbReference type="AlphaFoldDB" id="A0AAX1TNN0"/>
<evidence type="ECO:0000313" key="8">
    <source>
        <dbReference type="Proteomes" id="UP000249008"/>
    </source>
</evidence>
<dbReference type="GO" id="GO:0003677">
    <property type="term" value="F:DNA binding"/>
    <property type="evidence" value="ECO:0007669"/>
    <property type="project" value="UniProtKB-KW"/>
</dbReference>
<reference evidence="7 8" key="1">
    <citation type="submission" date="2018-06" db="EMBL/GenBank/DDBJ databases">
        <authorList>
            <consortium name="Pathogen Informatics"/>
            <person name="Doyle S."/>
        </authorList>
    </citation>
    <scope>NUCLEOTIDE SEQUENCE [LARGE SCALE GENOMIC DNA]</scope>
    <source>
        <strain evidence="7 8">NCTC12112</strain>
    </source>
</reference>
<dbReference type="RefSeq" id="WP_005976865.1">
    <property type="nucleotide sequence ID" value="NZ_CABKNW010000001.1"/>
</dbReference>
<dbReference type="GeneID" id="78455641"/>
<dbReference type="SUPFAM" id="SSF46955">
    <property type="entry name" value="Putative DNA-binding domain"/>
    <property type="match status" value="1"/>
</dbReference>
<evidence type="ECO:0000256" key="2">
    <source>
        <dbReference type="ARBA" id="ARBA00023015"/>
    </source>
</evidence>
<dbReference type="InterPro" id="IPR011256">
    <property type="entry name" value="Reg_factor_effector_dom_sf"/>
</dbReference>
<evidence type="ECO:0000256" key="4">
    <source>
        <dbReference type="ARBA" id="ARBA00023163"/>
    </source>
</evidence>
<keyword evidence="4" id="KW-0804">Transcription</keyword>
<evidence type="ECO:0000256" key="3">
    <source>
        <dbReference type="ARBA" id="ARBA00023125"/>
    </source>
</evidence>
<dbReference type="PANTHER" id="PTHR30204:SF69">
    <property type="entry name" value="MERR-FAMILY TRANSCRIPTIONAL REGULATOR"/>
    <property type="match status" value="1"/>
</dbReference>
<dbReference type="SUPFAM" id="SSF55136">
    <property type="entry name" value="Probable bacterial effector-binding domain"/>
    <property type="match status" value="1"/>
</dbReference>
<feature type="domain" description="HTH merR-type" evidence="6">
    <location>
        <begin position="4"/>
        <end position="73"/>
    </location>
</feature>
<dbReference type="InterPro" id="IPR000551">
    <property type="entry name" value="MerR-type_HTH_dom"/>
</dbReference>
<keyword evidence="2" id="KW-0805">Transcription regulation</keyword>
<keyword evidence="1" id="KW-0678">Repressor</keyword>
<dbReference type="InterPro" id="IPR047057">
    <property type="entry name" value="MerR_fam"/>
</dbReference>
<gene>
    <name evidence="7" type="primary">zntR</name>
    <name evidence="7" type="ORF">NCTC12112_01069</name>
</gene>
<evidence type="ECO:0000256" key="1">
    <source>
        <dbReference type="ARBA" id="ARBA00022491"/>
    </source>
</evidence>
<sequence>MQKYFLVGEISKILKIPRSTLRYYDREGIISPKFRKENNYRCYSRAQIITIKKINTMRKLGLTLEEIKIFFSEKTDDRSKEIEKDKELIANVLERINDDIEKLKMVKKDLEEHLKRMEITSKMPIGIPFIEEIKNVSGIKIYEKENRKTMAFPNQKTLDLFDKYYGQILFYITKKKLQEIADVNILGSGYIVIKGDKKVEELILTKGKYASIILKGNHFENKVSTKMLIEWIEKNNFKRVNDEVNIIIEPGNLSIKKRADLLYKVSILIKE</sequence>
<protein>
    <submittedName>
        <fullName evidence="7">Zn(II)-responsive regulator of zntA</fullName>
    </submittedName>
</protein>
<dbReference type="InterPro" id="IPR009061">
    <property type="entry name" value="DNA-bd_dom_put_sf"/>
</dbReference>
<organism evidence="7 8">
    <name type="scientific">Fusobacterium ulcerans</name>
    <dbReference type="NCBI Taxonomy" id="861"/>
    <lineage>
        <taxon>Bacteria</taxon>
        <taxon>Fusobacteriati</taxon>
        <taxon>Fusobacteriota</taxon>
        <taxon>Fusobacteriia</taxon>
        <taxon>Fusobacteriales</taxon>
        <taxon>Fusobacteriaceae</taxon>
        <taxon>Fusobacterium</taxon>
    </lineage>
</organism>
<evidence type="ECO:0000313" key="7">
    <source>
        <dbReference type="EMBL" id="SQJ01041.1"/>
    </source>
</evidence>
<dbReference type="KEGG" id="ful:C4N20_12520"/>
<dbReference type="Pfam" id="PF13411">
    <property type="entry name" value="MerR_1"/>
    <property type="match status" value="1"/>
</dbReference>
<keyword evidence="5" id="KW-0175">Coiled coil</keyword>
<dbReference type="Gene3D" id="1.10.1660.10">
    <property type="match status" value="1"/>
</dbReference>
<keyword evidence="3" id="KW-0238">DNA-binding</keyword>
<evidence type="ECO:0000259" key="6">
    <source>
        <dbReference type="PROSITE" id="PS50937"/>
    </source>
</evidence>
<proteinExistence type="predicted"/>
<evidence type="ECO:0000256" key="5">
    <source>
        <dbReference type="SAM" id="Coils"/>
    </source>
</evidence>
<dbReference type="EMBL" id="LS483487">
    <property type="protein sequence ID" value="SQJ01041.1"/>
    <property type="molecule type" value="Genomic_DNA"/>
</dbReference>
<dbReference type="Proteomes" id="UP000249008">
    <property type="component" value="Chromosome 1"/>
</dbReference>